<reference evidence="3 4" key="1">
    <citation type="submission" date="2017-09" db="EMBL/GenBank/DDBJ databases">
        <authorList>
            <person name="Ehlers B."/>
            <person name="Leendertz F.H."/>
        </authorList>
    </citation>
    <scope>NUCLEOTIDE SEQUENCE [LARGE SCALE GENOMIC DNA]</scope>
    <source>
        <strain evidence="3 4">DSM 45537</strain>
    </source>
</reference>
<accession>A0A285L846</accession>
<protein>
    <submittedName>
        <fullName evidence="3">Virulence factor Mce family protein</fullName>
    </submittedName>
</protein>
<evidence type="ECO:0000313" key="3">
    <source>
        <dbReference type="EMBL" id="SNY81129.1"/>
    </source>
</evidence>
<dbReference type="Pfam" id="PF02470">
    <property type="entry name" value="MlaD"/>
    <property type="match status" value="1"/>
</dbReference>
<dbReference type="InterPro" id="IPR003399">
    <property type="entry name" value="Mce/MlaD"/>
</dbReference>
<dbReference type="InterPro" id="IPR024516">
    <property type="entry name" value="Mce_C"/>
</dbReference>
<proteinExistence type="predicted"/>
<gene>
    <name evidence="3" type="ORF">SAMN04244553_2712</name>
</gene>
<name>A0A285L846_9NOCA</name>
<feature type="domain" description="Mce/MlaD" evidence="1">
    <location>
        <begin position="60"/>
        <end position="133"/>
    </location>
</feature>
<dbReference type="NCBIfam" id="TIGR00996">
    <property type="entry name" value="Mtu_fam_mce"/>
    <property type="match status" value="1"/>
</dbReference>
<dbReference type="Proteomes" id="UP000219565">
    <property type="component" value="Unassembled WGS sequence"/>
</dbReference>
<sequence>MGFPGQLAVFRASGTGVQLMTIRGVLKLTALCVVAAVSSGCSLLPESVSSLPDRYLGEQLRISADFENVAGLYAGNEVAVLGVPVGRVDTVTARGSYVEVTMSIDKDVEVPADAIAALVSPQLITNRHVELAPAYTGGPTLADGAHIPLARTRTPVELDRILENFDQLGAALKGDNENGPMASRVLFPLLDGNGDRLRETLDALSAAFEVTLANKDQIANTIVKLNEITQVIASNDQTVRDFSGRLTELVRLMGEQSPGLHAVLTQLNDFVNNTSTVVGQNRDQLAGALTRFVAITEQMRANSRQLTEIVDVTPLFFENITNAMSREHQAVRLHGLLDKAVLDGEALALFCERIQLRLDGCRTGKIQDMGPDFGLTAALLGIAK</sequence>
<keyword evidence="4" id="KW-1185">Reference proteome</keyword>
<evidence type="ECO:0000259" key="2">
    <source>
        <dbReference type="Pfam" id="PF11887"/>
    </source>
</evidence>
<dbReference type="PANTHER" id="PTHR33371">
    <property type="entry name" value="INTERMEMBRANE PHOSPHOLIPID TRANSPORT SYSTEM BINDING PROTEIN MLAD-RELATED"/>
    <property type="match status" value="1"/>
</dbReference>
<feature type="domain" description="Mammalian cell entry C-terminal" evidence="2">
    <location>
        <begin position="140"/>
        <end position="308"/>
    </location>
</feature>
<dbReference type="InterPro" id="IPR052336">
    <property type="entry name" value="MlaD_Phospholipid_Transporter"/>
</dbReference>
<evidence type="ECO:0000313" key="4">
    <source>
        <dbReference type="Proteomes" id="UP000219565"/>
    </source>
</evidence>
<dbReference type="Pfam" id="PF11887">
    <property type="entry name" value="Mce4_CUP1"/>
    <property type="match status" value="1"/>
</dbReference>
<organism evidence="3 4">
    <name type="scientific">Nocardia amikacinitolerans</name>
    <dbReference type="NCBI Taxonomy" id="756689"/>
    <lineage>
        <taxon>Bacteria</taxon>
        <taxon>Bacillati</taxon>
        <taxon>Actinomycetota</taxon>
        <taxon>Actinomycetes</taxon>
        <taxon>Mycobacteriales</taxon>
        <taxon>Nocardiaceae</taxon>
        <taxon>Nocardia</taxon>
    </lineage>
</organism>
<dbReference type="AlphaFoldDB" id="A0A285L846"/>
<dbReference type="PANTHER" id="PTHR33371:SF4">
    <property type="entry name" value="INTERMEMBRANE PHOSPHOLIPID TRANSPORT SYSTEM BINDING PROTEIN MLAD"/>
    <property type="match status" value="1"/>
</dbReference>
<evidence type="ECO:0000259" key="1">
    <source>
        <dbReference type="Pfam" id="PF02470"/>
    </source>
</evidence>
<dbReference type="STRING" id="1379680.GCA_001612615_02540"/>
<dbReference type="InterPro" id="IPR005693">
    <property type="entry name" value="Mce"/>
</dbReference>
<dbReference type="EMBL" id="OBEG01000002">
    <property type="protein sequence ID" value="SNY81129.1"/>
    <property type="molecule type" value="Genomic_DNA"/>
</dbReference>
<dbReference type="GO" id="GO:0005576">
    <property type="term" value="C:extracellular region"/>
    <property type="evidence" value="ECO:0007669"/>
    <property type="project" value="TreeGrafter"/>
</dbReference>